<reference evidence="1 2" key="1">
    <citation type="journal article" date="2006" name="Science">
        <title>The genome of black cottonwood, Populus trichocarpa (Torr. &amp; Gray).</title>
        <authorList>
            <person name="Tuskan G.A."/>
            <person name="Difazio S."/>
            <person name="Jansson S."/>
            <person name="Bohlmann J."/>
            <person name="Grigoriev I."/>
            <person name="Hellsten U."/>
            <person name="Putnam N."/>
            <person name="Ralph S."/>
            <person name="Rombauts S."/>
            <person name="Salamov A."/>
            <person name="Schein J."/>
            <person name="Sterck L."/>
            <person name="Aerts A."/>
            <person name="Bhalerao R.R."/>
            <person name="Bhalerao R.P."/>
            <person name="Blaudez D."/>
            <person name="Boerjan W."/>
            <person name="Brun A."/>
            <person name="Brunner A."/>
            <person name="Busov V."/>
            <person name="Campbell M."/>
            <person name="Carlson J."/>
            <person name="Chalot M."/>
            <person name="Chapman J."/>
            <person name="Chen G.L."/>
            <person name="Cooper D."/>
            <person name="Coutinho P.M."/>
            <person name="Couturier J."/>
            <person name="Covert S."/>
            <person name="Cronk Q."/>
            <person name="Cunningham R."/>
            <person name="Davis J."/>
            <person name="Degroeve S."/>
            <person name="Dejardin A."/>
            <person name="Depamphilis C."/>
            <person name="Detter J."/>
            <person name="Dirks B."/>
            <person name="Dubchak I."/>
            <person name="Duplessis S."/>
            <person name="Ehlting J."/>
            <person name="Ellis B."/>
            <person name="Gendler K."/>
            <person name="Goodstein D."/>
            <person name="Gribskov M."/>
            <person name="Grimwood J."/>
            <person name="Groover A."/>
            <person name="Gunter L."/>
            <person name="Hamberger B."/>
            <person name="Heinze B."/>
            <person name="Helariutta Y."/>
            <person name="Henrissat B."/>
            <person name="Holligan D."/>
            <person name="Holt R."/>
            <person name="Huang W."/>
            <person name="Islam-Faridi N."/>
            <person name="Jones S."/>
            <person name="Jones-Rhoades M."/>
            <person name="Jorgensen R."/>
            <person name="Joshi C."/>
            <person name="Kangasjarvi J."/>
            <person name="Karlsson J."/>
            <person name="Kelleher C."/>
            <person name="Kirkpatrick R."/>
            <person name="Kirst M."/>
            <person name="Kohler A."/>
            <person name="Kalluri U."/>
            <person name="Larimer F."/>
            <person name="Leebens-Mack J."/>
            <person name="Leple J.C."/>
            <person name="Locascio P."/>
            <person name="Lou Y."/>
            <person name="Lucas S."/>
            <person name="Martin F."/>
            <person name="Montanini B."/>
            <person name="Napoli C."/>
            <person name="Nelson D.R."/>
            <person name="Nelson C."/>
            <person name="Nieminen K."/>
            <person name="Nilsson O."/>
            <person name="Pereda V."/>
            <person name="Peter G."/>
            <person name="Philippe R."/>
            <person name="Pilate G."/>
            <person name="Poliakov A."/>
            <person name="Razumovskaya J."/>
            <person name="Richardson P."/>
            <person name="Rinaldi C."/>
            <person name="Ritland K."/>
            <person name="Rouze P."/>
            <person name="Ryaboy D."/>
            <person name="Schmutz J."/>
            <person name="Schrader J."/>
            <person name="Segerman B."/>
            <person name="Shin H."/>
            <person name="Siddiqui A."/>
            <person name="Sterky F."/>
            <person name="Terry A."/>
            <person name="Tsai C.J."/>
            <person name="Uberbacher E."/>
            <person name="Unneberg P."/>
            <person name="Vahala J."/>
            <person name="Wall K."/>
            <person name="Wessler S."/>
            <person name="Yang G."/>
            <person name="Yin T."/>
            <person name="Douglas C."/>
            <person name="Marra M."/>
            <person name="Sandberg G."/>
            <person name="Van de Peer Y."/>
            <person name="Rokhsar D."/>
        </authorList>
    </citation>
    <scope>NUCLEOTIDE SEQUENCE [LARGE SCALE GENOMIC DNA]</scope>
    <source>
        <strain evidence="2">cv. Nisqually</strain>
    </source>
</reference>
<keyword evidence="2" id="KW-1185">Reference proteome</keyword>
<accession>U7DTB2</accession>
<evidence type="ECO:0000313" key="1">
    <source>
        <dbReference type="EMBL" id="PNT09174.1"/>
    </source>
</evidence>
<dbReference type="HOGENOM" id="CLU_2390153_0_0_1"/>
<dbReference type="Proteomes" id="UP000006729">
    <property type="component" value="Chromosome 12"/>
</dbReference>
<dbReference type="InParanoid" id="U7DTB2"/>
<evidence type="ECO:0000313" key="2">
    <source>
        <dbReference type="Proteomes" id="UP000006729"/>
    </source>
</evidence>
<name>U7DTB2_POPTR</name>
<gene>
    <name evidence="1" type="ORF">POPTR_012G030000</name>
</gene>
<protein>
    <submittedName>
        <fullName evidence="1">Uncharacterized protein</fullName>
    </submittedName>
</protein>
<organism evidence="1 2">
    <name type="scientific">Populus trichocarpa</name>
    <name type="common">Western balsam poplar</name>
    <name type="synonym">Populus balsamifera subsp. trichocarpa</name>
    <dbReference type="NCBI Taxonomy" id="3694"/>
    <lineage>
        <taxon>Eukaryota</taxon>
        <taxon>Viridiplantae</taxon>
        <taxon>Streptophyta</taxon>
        <taxon>Embryophyta</taxon>
        <taxon>Tracheophyta</taxon>
        <taxon>Spermatophyta</taxon>
        <taxon>Magnoliopsida</taxon>
        <taxon>eudicotyledons</taxon>
        <taxon>Gunneridae</taxon>
        <taxon>Pentapetalae</taxon>
        <taxon>rosids</taxon>
        <taxon>fabids</taxon>
        <taxon>Malpighiales</taxon>
        <taxon>Salicaceae</taxon>
        <taxon>Saliceae</taxon>
        <taxon>Populus</taxon>
    </lineage>
</organism>
<proteinExistence type="predicted"/>
<dbReference type="AlphaFoldDB" id="U7DTB2"/>
<sequence>MSNRWCFGALSVGSVPTPSPLHVDEGGFSRRHPTREPSVAFASSSFFRSTSAAGGFTSGVVLDGCVGCRYSLSLSEFSLFEFFFFRLLAAGSFRC</sequence>
<dbReference type="EMBL" id="CM009301">
    <property type="protein sequence ID" value="PNT09174.1"/>
    <property type="molecule type" value="Genomic_DNA"/>
</dbReference>